<reference evidence="2" key="1">
    <citation type="journal article" date="2019" name="Int. J. Syst. Evol. Microbiol.">
        <title>The Global Catalogue of Microorganisms (GCM) 10K type strain sequencing project: providing services to taxonomists for standard genome sequencing and annotation.</title>
        <authorList>
            <consortium name="The Broad Institute Genomics Platform"/>
            <consortium name="The Broad Institute Genome Sequencing Center for Infectious Disease"/>
            <person name="Wu L."/>
            <person name="Ma J."/>
        </authorList>
    </citation>
    <scope>NUCLEOTIDE SEQUENCE [LARGE SCALE GENOMIC DNA]</scope>
    <source>
        <strain evidence="2">CGMCC 4.7152</strain>
    </source>
</reference>
<dbReference type="InterPro" id="IPR011990">
    <property type="entry name" value="TPR-like_helical_dom_sf"/>
</dbReference>
<dbReference type="Gene3D" id="1.25.40.10">
    <property type="entry name" value="Tetratricopeptide repeat domain"/>
    <property type="match status" value="2"/>
</dbReference>
<dbReference type="Pfam" id="PF01535">
    <property type="entry name" value="PPR"/>
    <property type="match status" value="1"/>
</dbReference>
<proteinExistence type="predicted"/>
<comment type="caution">
    <text evidence="1">The sequence shown here is derived from an EMBL/GenBank/DDBJ whole genome shotgun (WGS) entry which is preliminary data.</text>
</comment>
<dbReference type="RefSeq" id="WP_380121746.1">
    <property type="nucleotide sequence ID" value="NZ_JBHSIU010000046.1"/>
</dbReference>
<name>A0ABV9W6W1_9ACTN</name>
<evidence type="ECO:0008006" key="3">
    <source>
        <dbReference type="Google" id="ProtNLM"/>
    </source>
</evidence>
<evidence type="ECO:0000313" key="1">
    <source>
        <dbReference type="EMBL" id="MFC5003063.1"/>
    </source>
</evidence>
<accession>A0ABV9W6W1</accession>
<dbReference type="InterPro" id="IPR011717">
    <property type="entry name" value="TPR-4"/>
</dbReference>
<sequence>MDEGRYVPHQVAWLLVEGGRLDVLRAEAGEGDWNCGEALAGELARRGEVDAALEIYGAFAPPGRWSLAAEKIIAALETSRGVDETIAFLRPYVAAGDPSAVHRLASLLGRHGRVDEAIELLRPSLDDWWSAETLVQATAGQGRDEDVIAELEALVAAVERQPGISTACTSTACTSKACTSKACTSNAPECLATVLQRQGRSDEAIALLRRVRGNHGQHLAELLRDCGRESDLRELVAGGGPDNAAHCLAELLERQNRAAEAVEVLRAVAGSGGTNEAIALTTLLQRHGRVDEAVDVLLAAIRAEAATEVGTTLTLWTMLIEEGRAEEALGHLDELEHEFGIDDVRHNRILLLTECGRREEALDRLRARPEAGHHFDLQAATRLLDELGRADEAIALLRPRATEHFVGGDLAELLLRRGDVDEAMAVLHGREPLVLWSTPAA</sequence>
<keyword evidence="2" id="KW-1185">Reference proteome</keyword>
<gene>
    <name evidence="1" type="ORF">ACFPIJ_35185</name>
</gene>
<evidence type="ECO:0000313" key="2">
    <source>
        <dbReference type="Proteomes" id="UP001595912"/>
    </source>
</evidence>
<dbReference type="SUPFAM" id="SSF48452">
    <property type="entry name" value="TPR-like"/>
    <property type="match status" value="2"/>
</dbReference>
<organism evidence="1 2">
    <name type="scientific">Dactylosporangium cerinum</name>
    <dbReference type="NCBI Taxonomy" id="1434730"/>
    <lineage>
        <taxon>Bacteria</taxon>
        <taxon>Bacillati</taxon>
        <taxon>Actinomycetota</taxon>
        <taxon>Actinomycetes</taxon>
        <taxon>Micromonosporales</taxon>
        <taxon>Micromonosporaceae</taxon>
        <taxon>Dactylosporangium</taxon>
    </lineage>
</organism>
<protein>
    <recommendedName>
        <fullName evidence="3">Tetratricopeptide repeat protein</fullName>
    </recommendedName>
</protein>
<dbReference type="Pfam" id="PF07721">
    <property type="entry name" value="TPR_4"/>
    <property type="match status" value="2"/>
</dbReference>
<dbReference type="InterPro" id="IPR002885">
    <property type="entry name" value="PPR_rpt"/>
</dbReference>
<dbReference type="EMBL" id="JBHSIU010000046">
    <property type="protein sequence ID" value="MFC5003063.1"/>
    <property type="molecule type" value="Genomic_DNA"/>
</dbReference>
<dbReference type="Proteomes" id="UP001595912">
    <property type="component" value="Unassembled WGS sequence"/>
</dbReference>